<dbReference type="PANTHER" id="PTHR46825:SF9">
    <property type="entry name" value="BETA-LACTAMASE-RELATED DOMAIN-CONTAINING PROTEIN"/>
    <property type="match status" value="1"/>
</dbReference>
<dbReference type="SUPFAM" id="SSF56601">
    <property type="entry name" value="beta-lactamase/transpeptidase-like"/>
    <property type="match status" value="1"/>
</dbReference>
<feature type="transmembrane region" description="Helical" evidence="1">
    <location>
        <begin position="568"/>
        <end position="587"/>
    </location>
</feature>
<dbReference type="Pfam" id="PF00144">
    <property type="entry name" value="Beta-lactamase"/>
    <property type="match status" value="1"/>
</dbReference>
<dbReference type="EMBL" id="FZOQ01000009">
    <property type="protein sequence ID" value="SNS61627.1"/>
    <property type="molecule type" value="Genomic_DNA"/>
</dbReference>
<dbReference type="PANTHER" id="PTHR46825">
    <property type="entry name" value="D-ALANYL-D-ALANINE-CARBOXYPEPTIDASE/ENDOPEPTIDASE AMPH"/>
    <property type="match status" value="1"/>
</dbReference>
<accession>A0A239FX53</accession>
<keyword evidence="1" id="KW-1133">Transmembrane helix</keyword>
<feature type="transmembrane region" description="Helical" evidence="1">
    <location>
        <begin position="458"/>
        <end position="483"/>
    </location>
</feature>
<evidence type="ECO:0000259" key="2">
    <source>
        <dbReference type="Pfam" id="PF00144"/>
    </source>
</evidence>
<feature type="transmembrane region" description="Helical" evidence="1">
    <location>
        <begin position="503"/>
        <end position="522"/>
    </location>
</feature>
<organism evidence="3 4">
    <name type="scientific">Pontibacter ummariensis</name>
    <dbReference type="NCBI Taxonomy" id="1610492"/>
    <lineage>
        <taxon>Bacteria</taxon>
        <taxon>Pseudomonadati</taxon>
        <taxon>Bacteroidota</taxon>
        <taxon>Cytophagia</taxon>
        <taxon>Cytophagales</taxon>
        <taxon>Hymenobacteraceae</taxon>
        <taxon>Pontibacter</taxon>
    </lineage>
</organism>
<reference evidence="4" key="1">
    <citation type="submission" date="2017-06" db="EMBL/GenBank/DDBJ databases">
        <authorList>
            <person name="Varghese N."/>
            <person name="Submissions S."/>
        </authorList>
    </citation>
    <scope>NUCLEOTIDE SEQUENCE [LARGE SCALE GENOMIC DNA]</scope>
    <source>
        <strain evidence="4">NKM1</strain>
    </source>
</reference>
<name>A0A239FX53_9BACT</name>
<dbReference type="InterPro" id="IPR001466">
    <property type="entry name" value="Beta-lactam-related"/>
</dbReference>
<gene>
    <name evidence="3" type="ORF">SAMN06296052_109169</name>
</gene>
<evidence type="ECO:0000313" key="4">
    <source>
        <dbReference type="Proteomes" id="UP000198432"/>
    </source>
</evidence>
<feature type="domain" description="Beta-lactamase-related" evidence="2">
    <location>
        <begin position="7"/>
        <end position="328"/>
    </location>
</feature>
<dbReference type="InterPro" id="IPR050491">
    <property type="entry name" value="AmpC-like"/>
</dbReference>
<keyword evidence="4" id="KW-1185">Reference proteome</keyword>
<dbReference type="InterPro" id="IPR012338">
    <property type="entry name" value="Beta-lactam/transpept-like"/>
</dbReference>
<keyword evidence="1" id="KW-0812">Transmembrane</keyword>
<dbReference type="AlphaFoldDB" id="A0A239FX53"/>
<dbReference type="Proteomes" id="UP000198432">
    <property type="component" value="Unassembled WGS sequence"/>
</dbReference>
<evidence type="ECO:0000256" key="1">
    <source>
        <dbReference type="SAM" id="Phobius"/>
    </source>
</evidence>
<proteinExistence type="predicted"/>
<keyword evidence="1" id="KW-0472">Membrane</keyword>
<sequence>MNNKDLEKEVRHVLQETGTPAAGIAIMKDGEIVYSKGLGLANIEKGVAATEETMFRIGSVSKLFVGLAVLKLQEEGKLQLRDKLSELAPEIEYENPWEQTHPIRIEHLLSHTTGWDDVHRAEYLHNDPTPATLKEGLDFHPHSRVSRWVPGTRMAYSNSGPAVAAYVVQKITGMPFEDYVVENFFTPMGMETITYFPSEDYKRLGATLYEDQKPVNYWNIIMRPSGALNASPRDMAKLLLFFANRGETGGRQLVSPASLERMETPANTLGAKAGLDLGYGLTNYTLTFEDHVFQGHGGSVNGGKSLFVYLPKHGSGYSISINSSDTETLKKLSDLAKHYVLEGVSSPERKTAPKKHQQALPVSGFFYTASLREGEWGFMEPLFSRKVWTERDTLFIQQDPLFGGGEVEKYVAVNDHLYEDPESGLVRVARVEDPLAGTALELAPTDMGNITFASVSTFMFYLSWTILALWLLFAMRAFLLAPVWGIRYGLGKIPGGANIRIRLWPLLSVAFFFVSLLTYAYGSDFEEQLVRPSLLSITIMVSSIAFALTAAWALFIVIQHRKQGLSKWVYWPAALFSVVNFMVACFFT</sequence>
<dbReference type="Gene3D" id="3.40.710.10">
    <property type="entry name" value="DD-peptidase/beta-lactamase superfamily"/>
    <property type="match status" value="1"/>
</dbReference>
<feature type="transmembrane region" description="Helical" evidence="1">
    <location>
        <begin position="534"/>
        <end position="556"/>
    </location>
</feature>
<evidence type="ECO:0000313" key="3">
    <source>
        <dbReference type="EMBL" id="SNS61627.1"/>
    </source>
</evidence>
<protein>
    <submittedName>
        <fullName evidence="3">CubicO group peptidase, beta-lactamase class C family</fullName>
    </submittedName>
</protein>